<keyword evidence="3" id="KW-0804">Transcription</keyword>
<dbReference type="EMBL" id="RHJS01000002">
    <property type="protein sequence ID" value="RRK32928.1"/>
    <property type="molecule type" value="Genomic_DNA"/>
</dbReference>
<dbReference type="PANTHER" id="PTHR43280">
    <property type="entry name" value="ARAC-FAMILY TRANSCRIPTIONAL REGULATOR"/>
    <property type="match status" value="1"/>
</dbReference>
<evidence type="ECO:0000313" key="6">
    <source>
        <dbReference type="Proteomes" id="UP000274920"/>
    </source>
</evidence>
<dbReference type="Proteomes" id="UP000274920">
    <property type="component" value="Unassembled WGS sequence"/>
</dbReference>
<dbReference type="InterPro" id="IPR020449">
    <property type="entry name" value="Tscrpt_reg_AraC-type_HTH"/>
</dbReference>
<dbReference type="InterPro" id="IPR014710">
    <property type="entry name" value="RmlC-like_jellyroll"/>
</dbReference>
<gene>
    <name evidence="5" type="ORF">EBB54_17330</name>
</gene>
<keyword evidence="6" id="KW-1185">Reference proteome</keyword>
<dbReference type="RefSeq" id="WP_125128330.1">
    <property type="nucleotide sequence ID" value="NZ_RHJS01000002.1"/>
</dbReference>
<dbReference type="GO" id="GO:0003700">
    <property type="term" value="F:DNA-binding transcription factor activity"/>
    <property type="evidence" value="ECO:0007669"/>
    <property type="project" value="InterPro"/>
</dbReference>
<dbReference type="InterPro" id="IPR037923">
    <property type="entry name" value="HTH-like"/>
</dbReference>
<dbReference type="InterPro" id="IPR018060">
    <property type="entry name" value="HTH_AraC"/>
</dbReference>
<evidence type="ECO:0000256" key="3">
    <source>
        <dbReference type="ARBA" id="ARBA00023163"/>
    </source>
</evidence>
<dbReference type="Gene3D" id="1.10.10.60">
    <property type="entry name" value="Homeodomain-like"/>
    <property type="match status" value="2"/>
</dbReference>
<dbReference type="PROSITE" id="PS01124">
    <property type="entry name" value="HTH_ARAC_FAMILY_2"/>
    <property type="match status" value="1"/>
</dbReference>
<dbReference type="InterPro" id="IPR009057">
    <property type="entry name" value="Homeodomain-like_sf"/>
</dbReference>
<dbReference type="SMART" id="SM00342">
    <property type="entry name" value="HTH_ARAC"/>
    <property type="match status" value="1"/>
</dbReference>
<dbReference type="SUPFAM" id="SSF51215">
    <property type="entry name" value="Regulatory protein AraC"/>
    <property type="match status" value="1"/>
</dbReference>
<proteinExistence type="predicted"/>
<accession>A0A3R8R659</accession>
<evidence type="ECO:0000256" key="1">
    <source>
        <dbReference type="ARBA" id="ARBA00023015"/>
    </source>
</evidence>
<reference evidence="5" key="1">
    <citation type="submission" date="2018-10" db="EMBL/GenBank/DDBJ databases">
        <title>Schaedlerella arabinophila gen. nov. sp. nov., isolated from the mouse intestinal tract and comparative analysis with the genome of the closely related altered Schaedler flora strain ASF502.</title>
        <authorList>
            <person name="Miyake S."/>
            <person name="Soh M."/>
            <person name="Seedorf H."/>
        </authorList>
    </citation>
    <scope>NUCLEOTIDE SEQUENCE [LARGE SCALE GENOMIC DNA]</scope>
    <source>
        <strain evidence="5">DSM 106076</strain>
    </source>
</reference>
<name>A0A3R8R659_9FIRM</name>
<dbReference type="GO" id="GO:0043565">
    <property type="term" value="F:sequence-specific DNA binding"/>
    <property type="evidence" value="ECO:0007669"/>
    <property type="project" value="InterPro"/>
</dbReference>
<feature type="domain" description="HTH araC/xylS-type" evidence="4">
    <location>
        <begin position="199"/>
        <end position="297"/>
    </location>
</feature>
<evidence type="ECO:0000259" key="4">
    <source>
        <dbReference type="PROSITE" id="PS01124"/>
    </source>
</evidence>
<comment type="caution">
    <text evidence="5">The sequence shown here is derived from an EMBL/GenBank/DDBJ whole genome shotgun (WGS) entry which is preliminary data.</text>
</comment>
<keyword evidence="1" id="KW-0805">Transcription regulation</keyword>
<keyword evidence="2" id="KW-0238">DNA-binding</keyword>
<organism evidence="5 6">
    <name type="scientific">Schaedlerella arabinosiphila</name>
    <dbReference type="NCBI Taxonomy" id="2044587"/>
    <lineage>
        <taxon>Bacteria</taxon>
        <taxon>Bacillati</taxon>
        <taxon>Bacillota</taxon>
        <taxon>Clostridia</taxon>
        <taxon>Lachnospirales</taxon>
        <taxon>Lachnospiraceae</taxon>
        <taxon>Schaedlerella</taxon>
    </lineage>
</organism>
<evidence type="ECO:0000256" key="2">
    <source>
        <dbReference type="ARBA" id="ARBA00023125"/>
    </source>
</evidence>
<dbReference type="PANTHER" id="PTHR43280:SF2">
    <property type="entry name" value="HTH-TYPE TRANSCRIPTIONAL REGULATOR EXSA"/>
    <property type="match status" value="1"/>
</dbReference>
<dbReference type="Pfam" id="PF12833">
    <property type="entry name" value="HTH_18"/>
    <property type="match status" value="1"/>
</dbReference>
<protein>
    <submittedName>
        <fullName evidence="5">AraC family transcriptional regulator</fullName>
    </submittedName>
</protein>
<evidence type="ECO:0000313" key="5">
    <source>
        <dbReference type="EMBL" id="RRK32928.1"/>
    </source>
</evidence>
<dbReference type="PRINTS" id="PR00032">
    <property type="entry name" value="HTHARAC"/>
</dbReference>
<sequence length="304" mass="35047">MKEEHLPNQAPIANGYHETKKHTGFLFPYNVYPCTIPDDFPSVSLHWQDTMEIVYIKKGRGRAQVDLSVFEVHAGDIILALPGHLHGLRHIHGERMEYENIIFDMTFLGSGVIDLCSQKYLLPLLRNEWKLPVCVTPLDDCHASLSACLDNADMLCSLRPTGYELEVKADMMKFFSILFRTADPAKQEPPVPANIDRLKTILHLIEEQFQQPLTVEEAADVCGYSASHFMRWFRQVTGTSFIHYLNRFRLEKAFQELKTTEKTVLEISQEVGFDNLSNFNRLFKKQFLMTPRELRTVKKELPST</sequence>
<dbReference type="Gene3D" id="2.60.120.10">
    <property type="entry name" value="Jelly Rolls"/>
    <property type="match status" value="1"/>
</dbReference>
<dbReference type="InterPro" id="IPR003313">
    <property type="entry name" value="AraC-bd"/>
</dbReference>
<dbReference type="Pfam" id="PF02311">
    <property type="entry name" value="AraC_binding"/>
    <property type="match status" value="1"/>
</dbReference>
<dbReference type="SUPFAM" id="SSF46689">
    <property type="entry name" value="Homeodomain-like"/>
    <property type="match status" value="2"/>
</dbReference>
<dbReference type="AlphaFoldDB" id="A0A3R8R659"/>